<accession>W4H1P1</accession>
<dbReference type="RefSeq" id="XP_009824412.1">
    <property type="nucleotide sequence ID" value="XM_009826110.1"/>
</dbReference>
<dbReference type="VEuPathDB" id="FungiDB:H257_02455"/>
<gene>
    <name evidence="1" type="ORF">H257_02455</name>
</gene>
<dbReference type="GeneID" id="20804451"/>
<proteinExistence type="predicted"/>
<sequence length="114" mass="12721">MTKRARVMWWNNPTHGVTATRCPLVDDLASSVGRRLTPLDAAFVLEFHGHRTALQKWIAPKPALRRGCPIAFHDNAGVPMVPKRNTAAIARVCYCARGRASIRHQVVPQIQDDD</sequence>
<name>W4H1P1_APHAT</name>
<dbReference type="EMBL" id="KI913117">
    <property type="protein sequence ID" value="ETV85940.1"/>
    <property type="molecule type" value="Genomic_DNA"/>
</dbReference>
<reference evidence="1" key="1">
    <citation type="submission" date="2013-12" db="EMBL/GenBank/DDBJ databases">
        <title>The Genome Sequence of Aphanomyces astaci APO3.</title>
        <authorList>
            <consortium name="The Broad Institute Genomics Platform"/>
            <person name="Russ C."/>
            <person name="Tyler B."/>
            <person name="van West P."/>
            <person name="Dieguez-Uribeondo J."/>
            <person name="Young S.K."/>
            <person name="Zeng Q."/>
            <person name="Gargeya S."/>
            <person name="Fitzgerald M."/>
            <person name="Abouelleil A."/>
            <person name="Alvarado L."/>
            <person name="Chapman S.B."/>
            <person name="Gainer-Dewar J."/>
            <person name="Goldberg J."/>
            <person name="Griggs A."/>
            <person name="Gujja S."/>
            <person name="Hansen M."/>
            <person name="Howarth C."/>
            <person name="Imamovic A."/>
            <person name="Ireland A."/>
            <person name="Larimer J."/>
            <person name="McCowan C."/>
            <person name="Murphy C."/>
            <person name="Pearson M."/>
            <person name="Poon T.W."/>
            <person name="Priest M."/>
            <person name="Roberts A."/>
            <person name="Saif S."/>
            <person name="Shea T."/>
            <person name="Sykes S."/>
            <person name="Wortman J."/>
            <person name="Nusbaum C."/>
            <person name="Birren B."/>
        </authorList>
    </citation>
    <scope>NUCLEOTIDE SEQUENCE [LARGE SCALE GENOMIC DNA]</scope>
    <source>
        <strain evidence="1">APO3</strain>
    </source>
</reference>
<organism evidence="1">
    <name type="scientific">Aphanomyces astaci</name>
    <name type="common">Crayfish plague agent</name>
    <dbReference type="NCBI Taxonomy" id="112090"/>
    <lineage>
        <taxon>Eukaryota</taxon>
        <taxon>Sar</taxon>
        <taxon>Stramenopiles</taxon>
        <taxon>Oomycota</taxon>
        <taxon>Saprolegniomycetes</taxon>
        <taxon>Saprolegniales</taxon>
        <taxon>Verrucalvaceae</taxon>
        <taxon>Aphanomyces</taxon>
    </lineage>
</organism>
<evidence type="ECO:0000313" key="1">
    <source>
        <dbReference type="EMBL" id="ETV85940.1"/>
    </source>
</evidence>
<dbReference type="AlphaFoldDB" id="W4H1P1"/>
<protein>
    <submittedName>
        <fullName evidence="1">Uncharacterized protein</fullName>
    </submittedName>
</protein>